<dbReference type="Gene3D" id="3.30.1390.10">
    <property type="match status" value="1"/>
</dbReference>
<evidence type="ECO:0000259" key="1">
    <source>
        <dbReference type="Pfam" id="PF02617"/>
    </source>
</evidence>
<protein>
    <submittedName>
        <fullName evidence="2">ATP-dependent Clp protease adaptor ClpS</fullName>
    </submittedName>
</protein>
<proteinExistence type="predicted"/>
<reference evidence="2 3" key="1">
    <citation type="submission" date="2024-09" db="EMBL/GenBank/DDBJ databases">
        <authorList>
            <person name="Sun Q."/>
            <person name="Mori K."/>
        </authorList>
    </citation>
    <scope>NUCLEOTIDE SEQUENCE [LARGE SCALE GENOMIC DNA]</scope>
    <source>
        <strain evidence="2 3">TBRC 1432</strain>
    </source>
</reference>
<evidence type="ECO:0000313" key="2">
    <source>
        <dbReference type="EMBL" id="MFC0548067.1"/>
    </source>
</evidence>
<dbReference type="SUPFAM" id="SSF54736">
    <property type="entry name" value="ClpS-like"/>
    <property type="match status" value="1"/>
</dbReference>
<dbReference type="InterPro" id="IPR014719">
    <property type="entry name" value="Ribosomal_bL12_C/ClpS-like"/>
</dbReference>
<gene>
    <name evidence="2" type="ORF">ACFFH7_41635</name>
</gene>
<accession>A0ABV6N717</accession>
<dbReference type="Pfam" id="PF02617">
    <property type="entry name" value="ClpS"/>
    <property type="match status" value="1"/>
</dbReference>
<dbReference type="GO" id="GO:0008233">
    <property type="term" value="F:peptidase activity"/>
    <property type="evidence" value="ECO:0007669"/>
    <property type="project" value="UniProtKB-KW"/>
</dbReference>
<feature type="domain" description="Adaptor protein ClpS core" evidence="1">
    <location>
        <begin position="2"/>
        <end position="60"/>
    </location>
</feature>
<evidence type="ECO:0000313" key="3">
    <source>
        <dbReference type="Proteomes" id="UP001589810"/>
    </source>
</evidence>
<keyword evidence="2" id="KW-0645">Protease</keyword>
<comment type="caution">
    <text evidence="2">The sequence shown here is derived from an EMBL/GenBank/DDBJ whole genome shotgun (WGS) entry which is preliminary data.</text>
</comment>
<dbReference type="InterPro" id="IPR003769">
    <property type="entry name" value="ClpS_core"/>
</dbReference>
<keyword evidence="2" id="KW-0378">Hydrolase</keyword>
<sequence>MSEFRVVAFNDLRSEDAVVADILNRVCGLPLADAVALTRQIEVDGKATVGLAATRADAEVIAARMLGFGLRPVIERNRA</sequence>
<dbReference type="RefSeq" id="WP_273938095.1">
    <property type="nucleotide sequence ID" value="NZ_CP097263.1"/>
</dbReference>
<dbReference type="EMBL" id="JBHLUD010000015">
    <property type="protein sequence ID" value="MFC0548067.1"/>
    <property type="molecule type" value="Genomic_DNA"/>
</dbReference>
<organism evidence="2 3">
    <name type="scientific">Kutzneria chonburiensis</name>
    <dbReference type="NCBI Taxonomy" id="1483604"/>
    <lineage>
        <taxon>Bacteria</taxon>
        <taxon>Bacillati</taxon>
        <taxon>Actinomycetota</taxon>
        <taxon>Actinomycetes</taxon>
        <taxon>Pseudonocardiales</taxon>
        <taxon>Pseudonocardiaceae</taxon>
        <taxon>Kutzneria</taxon>
    </lineage>
</organism>
<dbReference type="GO" id="GO:0006508">
    <property type="term" value="P:proteolysis"/>
    <property type="evidence" value="ECO:0007669"/>
    <property type="project" value="UniProtKB-KW"/>
</dbReference>
<dbReference type="Proteomes" id="UP001589810">
    <property type="component" value="Unassembled WGS sequence"/>
</dbReference>
<keyword evidence="3" id="KW-1185">Reference proteome</keyword>
<name>A0ABV6N717_9PSEU</name>